<gene>
    <name evidence="2" type="ORF">F7725_019265</name>
</gene>
<dbReference type="Proteomes" id="UP000518266">
    <property type="component" value="Unassembled WGS sequence"/>
</dbReference>
<protein>
    <submittedName>
        <fullName evidence="2">Uncharacterized protein</fullName>
    </submittedName>
</protein>
<dbReference type="EMBL" id="JAAKFY010000011">
    <property type="protein sequence ID" value="KAF3849546.1"/>
    <property type="molecule type" value="Genomic_DNA"/>
</dbReference>
<keyword evidence="1" id="KW-0812">Transmembrane</keyword>
<name>A0A7J5YJ73_DISMA</name>
<comment type="caution">
    <text evidence="2">The sequence shown here is derived from an EMBL/GenBank/DDBJ whole genome shotgun (WGS) entry which is preliminary data.</text>
</comment>
<sequence>MDGGADSTSLVQYTAYVGIGGPFSVIKLFCGGLLFWFMVKFSLGRKLLTTSLGRLNEMTQKHLNTM</sequence>
<dbReference type="OrthoDB" id="10268090at2759"/>
<keyword evidence="1" id="KW-1133">Transmembrane helix</keyword>
<keyword evidence="3" id="KW-1185">Reference proteome</keyword>
<evidence type="ECO:0000256" key="1">
    <source>
        <dbReference type="SAM" id="Phobius"/>
    </source>
</evidence>
<reference evidence="2 3" key="1">
    <citation type="submission" date="2020-03" db="EMBL/GenBank/DDBJ databases">
        <title>Dissostichus mawsoni Genome sequencing and assembly.</title>
        <authorList>
            <person name="Park H."/>
        </authorList>
    </citation>
    <scope>NUCLEOTIDE SEQUENCE [LARGE SCALE GENOMIC DNA]</scope>
    <source>
        <strain evidence="2">DM0001</strain>
        <tissue evidence="2">Muscle</tissue>
    </source>
</reference>
<evidence type="ECO:0000313" key="3">
    <source>
        <dbReference type="Proteomes" id="UP000518266"/>
    </source>
</evidence>
<keyword evidence="1" id="KW-0472">Membrane</keyword>
<accession>A0A7J5YJ73</accession>
<evidence type="ECO:0000313" key="2">
    <source>
        <dbReference type="EMBL" id="KAF3849546.1"/>
    </source>
</evidence>
<organism evidence="2 3">
    <name type="scientific">Dissostichus mawsoni</name>
    <name type="common">Antarctic cod</name>
    <dbReference type="NCBI Taxonomy" id="36200"/>
    <lineage>
        <taxon>Eukaryota</taxon>
        <taxon>Metazoa</taxon>
        <taxon>Chordata</taxon>
        <taxon>Craniata</taxon>
        <taxon>Vertebrata</taxon>
        <taxon>Euteleostomi</taxon>
        <taxon>Actinopterygii</taxon>
        <taxon>Neopterygii</taxon>
        <taxon>Teleostei</taxon>
        <taxon>Neoteleostei</taxon>
        <taxon>Acanthomorphata</taxon>
        <taxon>Eupercaria</taxon>
        <taxon>Perciformes</taxon>
        <taxon>Notothenioidei</taxon>
        <taxon>Nototheniidae</taxon>
        <taxon>Dissostichus</taxon>
    </lineage>
</organism>
<feature type="transmembrane region" description="Helical" evidence="1">
    <location>
        <begin position="15"/>
        <end position="39"/>
    </location>
</feature>
<dbReference type="AlphaFoldDB" id="A0A7J5YJ73"/>
<proteinExistence type="predicted"/>